<dbReference type="Proteomes" id="UP000520463">
    <property type="component" value="Unassembled WGS sequence"/>
</dbReference>
<dbReference type="FunFam" id="1.20.120.550:FF:000003">
    <property type="entry name" value="Leukotriene C4 synthase"/>
    <property type="match status" value="1"/>
</dbReference>
<feature type="non-terminal residue" evidence="8">
    <location>
        <position position="147"/>
    </location>
</feature>
<evidence type="ECO:0000256" key="2">
    <source>
        <dbReference type="ARBA" id="ARBA00022692"/>
    </source>
</evidence>
<comment type="caution">
    <text evidence="8">The sequence shown here is derived from an EMBL/GenBank/DDBJ whole genome shotgun (WGS) entry which is preliminary data.</text>
</comment>
<evidence type="ECO:0000256" key="6">
    <source>
        <dbReference type="ARBA" id="ARBA00023136"/>
    </source>
</evidence>
<proteinExistence type="predicted"/>
<keyword evidence="4" id="KW-0256">Endoplasmic reticulum</keyword>
<feature type="transmembrane region" description="Helical" evidence="7">
    <location>
        <begin position="59"/>
        <end position="88"/>
    </location>
</feature>
<dbReference type="OrthoDB" id="410651at2759"/>
<comment type="subcellular location">
    <subcellularLocation>
        <location evidence="1">Endoplasmic reticulum membrane</location>
        <topology evidence="1">Multi-pass membrane protein</topology>
    </subcellularLocation>
</comment>
<keyword evidence="9" id="KW-1185">Reference proteome</keyword>
<dbReference type="GO" id="GO:0019370">
    <property type="term" value="P:leukotriene biosynthetic process"/>
    <property type="evidence" value="ECO:0007669"/>
    <property type="project" value="UniProtKB-KW"/>
</dbReference>
<protein>
    <submittedName>
        <fullName evidence="8">MGST2 transferase</fullName>
    </submittedName>
</protein>
<dbReference type="SUPFAM" id="SSF161084">
    <property type="entry name" value="MAPEG domain-like"/>
    <property type="match status" value="1"/>
</dbReference>
<keyword evidence="6 7" id="KW-0472">Membrane</keyword>
<dbReference type="Pfam" id="PF01124">
    <property type="entry name" value="MAPEG"/>
    <property type="match status" value="1"/>
</dbReference>
<dbReference type="InterPro" id="IPR023352">
    <property type="entry name" value="MAPEG-like_dom_sf"/>
</dbReference>
<dbReference type="GO" id="GO:0004464">
    <property type="term" value="F:leukotriene-C4 synthase activity"/>
    <property type="evidence" value="ECO:0007669"/>
    <property type="project" value="TreeGrafter"/>
</dbReference>
<evidence type="ECO:0000256" key="7">
    <source>
        <dbReference type="SAM" id="Phobius"/>
    </source>
</evidence>
<keyword evidence="2 7" id="KW-0812">Transmembrane</keyword>
<dbReference type="PRINTS" id="PR00488">
    <property type="entry name" value="5LPOXGNASEAP"/>
</dbReference>
<feature type="transmembrane region" description="Helical" evidence="7">
    <location>
        <begin position="108"/>
        <end position="131"/>
    </location>
</feature>
<dbReference type="InterPro" id="IPR001446">
    <property type="entry name" value="5_LipOase_AP"/>
</dbReference>
<dbReference type="InterPro" id="IPR050997">
    <property type="entry name" value="MAPEG"/>
</dbReference>
<evidence type="ECO:0000256" key="4">
    <source>
        <dbReference type="ARBA" id="ARBA00022824"/>
    </source>
</evidence>
<dbReference type="PANTHER" id="PTHR10250">
    <property type="entry name" value="MICROSOMAL GLUTATHIONE S-TRANSFERASE"/>
    <property type="match status" value="1"/>
</dbReference>
<keyword evidence="5 7" id="KW-1133">Transmembrane helix</keyword>
<dbReference type="GO" id="GO:0004364">
    <property type="term" value="F:glutathione transferase activity"/>
    <property type="evidence" value="ECO:0007669"/>
    <property type="project" value="TreeGrafter"/>
</dbReference>
<evidence type="ECO:0000256" key="3">
    <source>
        <dbReference type="ARBA" id="ARBA00022751"/>
    </source>
</evidence>
<evidence type="ECO:0000313" key="9">
    <source>
        <dbReference type="Proteomes" id="UP000520463"/>
    </source>
</evidence>
<evidence type="ECO:0000256" key="5">
    <source>
        <dbReference type="ARBA" id="ARBA00022989"/>
    </source>
</evidence>
<organism evidence="8 9">
    <name type="scientific">Formicarius rufipectus</name>
    <dbReference type="NCBI Taxonomy" id="1118560"/>
    <lineage>
        <taxon>Eukaryota</taxon>
        <taxon>Metazoa</taxon>
        <taxon>Chordata</taxon>
        <taxon>Craniata</taxon>
        <taxon>Vertebrata</taxon>
        <taxon>Euteleostomi</taxon>
        <taxon>Archelosauria</taxon>
        <taxon>Archosauria</taxon>
        <taxon>Dinosauria</taxon>
        <taxon>Saurischia</taxon>
        <taxon>Theropoda</taxon>
        <taxon>Coelurosauria</taxon>
        <taxon>Aves</taxon>
        <taxon>Neognathae</taxon>
        <taxon>Neoaves</taxon>
        <taxon>Telluraves</taxon>
        <taxon>Australaves</taxon>
        <taxon>Passeriformes</taxon>
        <taxon>Formicariidae</taxon>
        <taxon>Formicarius</taxon>
    </lineage>
</organism>
<dbReference type="GO" id="GO:0008047">
    <property type="term" value="F:enzyme activator activity"/>
    <property type="evidence" value="ECO:0007669"/>
    <property type="project" value="InterPro"/>
</dbReference>
<dbReference type="PANTHER" id="PTHR10250:SF13">
    <property type="entry name" value="MICROSOMAL GLUTATHIONE S-TRANSFERASE 2"/>
    <property type="match status" value="1"/>
</dbReference>
<evidence type="ECO:0000256" key="1">
    <source>
        <dbReference type="ARBA" id="ARBA00004477"/>
    </source>
</evidence>
<feature type="non-terminal residue" evidence="8">
    <location>
        <position position="1"/>
    </location>
</feature>
<keyword evidence="8" id="KW-0808">Transferase</keyword>
<keyword evidence="3" id="KW-0434">Leukotriene biosynthesis</keyword>
<dbReference type="EMBL" id="VXAU01003567">
    <property type="protein sequence ID" value="NXK92939.1"/>
    <property type="molecule type" value="Genomic_DNA"/>
</dbReference>
<evidence type="ECO:0000313" key="8">
    <source>
        <dbReference type="EMBL" id="NXK92939.1"/>
    </source>
</evidence>
<dbReference type="GO" id="GO:0005635">
    <property type="term" value="C:nuclear envelope"/>
    <property type="evidence" value="ECO:0007669"/>
    <property type="project" value="TreeGrafter"/>
</dbReference>
<dbReference type="InterPro" id="IPR001129">
    <property type="entry name" value="Membr-assoc_MAPEG"/>
</dbReference>
<dbReference type="AlphaFoldDB" id="A0A7L0NHB3"/>
<dbReference type="Gene3D" id="1.20.120.550">
    <property type="entry name" value="Membrane associated eicosanoid/glutathione metabolism-like domain"/>
    <property type="match status" value="1"/>
</dbReference>
<gene>
    <name evidence="8" type="primary">Mgst2</name>
    <name evidence="8" type="ORF">FORRUF_R14777</name>
</gene>
<name>A0A7L0NHB3_9PASS</name>
<dbReference type="GO" id="GO:0005789">
    <property type="term" value="C:endoplasmic reticulum membrane"/>
    <property type="evidence" value="ECO:0007669"/>
    <property type="project" value="UniProtKB-SubCell"/>
</dbReference>
<sequence length="147" mass="16824">RDATELRNCVICELLFCLAGHFAWLVGKSRMKHKVMPPAVTGAPEFDRTFRAQQNSVEFYPIFLVGLWTAGWFFNQELSSFLGVLYVFARYKYFHGYVQSVKGRLTGFYLNLMVLVCLIILGAAGIVNSFLDEYLDFSIMKKVSKLL</sequence>
<dbReference type="GO" id="GO:0004602">
    <property type="term" value="F:glutathione peroxidase activity"/>
    <property type="evidence" value="ECO:0007669"/>
    <property type="project" value="TreeGrafter"/>
</dbReference>
<feature type="transmembrane region" description="Helical" evidence="7">
    <location>
        <begin position="6"/>
        <end position="26"/>
    </location>
</feature>
<reference evidence="8 9" key="1">
    <citation type="submission" date="2019-09" db="EMBL/GenBank/DDBJ databases">
        <title>Bird 10,000 Genomes (B10K) Project - Family phase.</title>
        <authorList>
            <person name="Zhang G."/>
        </authorList>
    </citation>
    <scope>NUCLEOTIDE SEQUENCE [LARGE SCALE GENOMIC DNA]</scope>
    <source>
        <strain evidence="8">B10K-DU-001-43</strain>
        <tissue evidence="8">Muscle</tissue>
    </source>
</reference>
<accession>A0A7L0NHB3</accession>